<organism evidence="3 4">
    <name type="scientific">Vespula germanica</name>
    <name type="common">German yellow jacket</name>
    <name type="synonym">Paravespula germanica</name>
    <dbReference type="NCBI Taxonomy" id="30212"/>
    <lineage>
        <taxon>Eukaryota</taxon>
        <taxon>Metazoa</taxon>
        <taxon>Ecdysozoa</taxon>
        <taxon>Arthropoda</taxon>
        <taxon>Hexapoda</taxon>
        <taxon>Insecta</taxon>
        <taxon>Pterygota</taxon>
        <taxon>Neoptera</taxon>
        <taxon>Endopterygota</taxon>
        <taxon>Hymenoptera</taxon>
        <taxon>Apocrita</taxon>
        <taxon>Aculeata</taxon>
        <taxon>Vespoidea</taxon>
        <taxon>Vespidae</taxon>
        <taxon>Vespinae</taxon>
        <taxon>Vespula</taxon>
    </lineage>
</organism>
<accession>A0A834N7H2</accession>
<evidence type="ECO:0000259" key="2">
    <source>
        <dbReference type="Pfam" id="PF13843"/>
    </source>
</evidence>
<dbReference type="Pfam" id="PF13843">
    <property type="entry name" value="DDE_Tnp_1_7"/>
    <property type="match status" value="1"/>
</dbReference>
<evidence type="ECO:0000256" key="1">
    <source>
        <dbReference type="SAM" id="MobiDB-lite"/>
    </source>
</evidence>
<name>A0A834N7H2_VESGE</name>
<dbReference type="EMBL" id="JACSDZ010000007">
    <property type="protein sequence ID" value="KAF7399092.1"/>
    <property type="molecule type" value="Genomic_DNA"/>
</dbReference>
<evidence type="ECO:0000313" key="4">
    <source>
        <dbReference type="Proteomes" id="UP000617340"/>
    </source>
</evidence>
<feature type="region of interest" description="Disordered" evidence="1">
    <location>
        <begin position="31"/>
        <end position="51"/>
    </location>
</feature>
<feature type="domain" description="PiggyBac transposable element-derived protein" evidence="2">
    <location>
        <begin position="83"/>
        <end position="150"/>
    </location>
</feature>
<feature type="compositionally biased region" description="Polar residues" evidence="1">
    <location>
        <begin position="31"/>
        <end position="45"/>
    </location>
</feature>
<dbReference type="Proteomes" id="UP000617340">
    <property type="component" value="Unassembled WGS sequence"/>
</dbReference>
<dbReference type="AlphaFoldDB" id="A0A834N7H2"/>
<proteinExistence type="predicted"/>
<dbReference type="InterPro" id="IPR029526">
    <property type="entry name" value="PGBD"/>
</dbReference>
<comment type="caution">
    <text evidence="3">The sequence shown here is derived from an EMBL/GenBank/DDBJ whole genome shotgun (WGS) entry which is preliminary data.</text>
</comment>
<reference evidence="3" key="1">
    <citation type="journal article" date="2020" name="G3 (Bethesda)">
        <title>High-Quality Assemblies for Three Invasive Social Wasps from the &lt;i&gt;Vespula&lt;/i&gt; Genus.</title>
        <authorList>
            <person name="Harrop T.W.R."/>
            <person name="Guhlin J."/>
            <person name="McLaughlin G.M."/>
            <person name="Permina E."/>
            <person name="Stockwell P."/>
            <person name="Gilligan J."/>
            <person name="Le Lec M.F."/>
            <person name="Gruber M.A.M."/>
            <person name="Quinn O."/>
            <person name="Lovegrove M."/>
            <person name="Duncan E.J."/>
            <person name="Remnant E.J."/>
            <person name="Van Eeckhoven J."/>
            <person name="Graham B."/>
            <person name="Knapp R.A."/>
            <person name="Langford K.W."/>
            <person name="Kronenberg Z."/>
            <person name="Press M.O."/>
            <person name="Eacker S.M."/>
            <person name="Wilson-Rankin E.E."/>
            <person name="Purcell J."/>
            <person name="Lester P.J."/>
            <person name="Dearden P.K."/>
        </authorList>
    </citation>
    <scope>NUCLEOTIDE SEQUENCE</scope>
    <source>
        <strain evidence="3">Linc-1</strain>
    </source>
</reference>
<gene>
    <name evidence="3" type="ORF">HZH68_007684</name>
</gene>
<evidence type="ECO:0000313" key="3">
    <source>
        <dbReference type="EMBL" id="KAF7399092.1"/>
    </source>
</evidence>
<protein>
    <recommendedName>
        <fullName evidence="2">PiggyBac transposable element-derived protein domain-containing protein</fullName>
    </recommendedName>
</protein>
<sequence>MANEEENWIILIIHPMFLLNFGIHIQIGNKARTSSNGSKTRTNPTSHHKMYSTEPNVFSKEVQNVEDFADLFIESELIEFISMETNTHRILIRVALAILMGWIKKPRMNDYSSTNSLLETSMFREIMTHNRITEILSVLHFSDNSSMPNNTD</sequence>
<keyword evidence="4" id="KW-1185">Reference proteome</keyword>